<keyword evidence="9" id="KW-1185">Reference proteome</keyword>
<organism evidence="8 9">
    <name type="scientific">Corynebacterium aquilae DSM 44791</name>
    <dbReference type="NCBI Taxonomy" id="1431546"/>
    <lineage>
        <taxon>Bacteria</taxon>
        <taxon>Bacillati</taxon>
        <taxon>Actinomycetota</taxon>
        <taxon>Actinomycetes</taxon>
        <taxon>Mycobacteriales</taxon>
        <taxon>Corynebacteriaceae</taxon>
        <taxon>Corynebacterium</taxon>
    </lineage>
</organism>
<comment type="subcellular location">
    <subcellularLocation>
        <location evidence="7">Cell membrane</location>
        <topology evidence="7">Single-pass membrane protein</topology>
    </subcellularLocation>
</comment>
<dbReference type="InterPro" id="IPR003770">
    <property type="entry name" value="MLTG-like"/>
</dbReference>
<comment type="catalytic activity">
    <reaction evidence="7">
        <text>a peptidoglycan chain = a peptidoglycan chain with N-acetyl-1,6-anhydromuramyl-[peptide] at the reducing end + a peptidoglycan chain with N-acetylglucosamine at the non-reducing end.</text>
        <dbReference type="EC" id="4.2.2.29"/>
    </reaction>
</comment>
<keyword evidence="6 7" id="KW-0961">Cell wall biogenesis/degradation</keyword>
<dbReference type="EC" id="4.2.2.29" evidence="7"/>
<evidence type="ECO:0000256" key="2">
    <source>
        <dbReference type="ARBA" id="ARBA00022692"/>
    </source>
</evidence>
<dbReference type="STRING" id="1431546.CAQU_06970"/>
<dbReference type="GO" id="GO:0009252">
    <property type="term" value="P:peptidoglycan biosynthetic process"/>
    <property type="evidence" value="ECO:0007669"/>
    <property type="project" value="UniProtKB-UniRule"/>
</dbReference>
<feature type="transmembrane region" description="Helical" evidence="7">
    <location>
        <begin position="12"/>
        <end position="32"/>
    </location>
</feature>
<sequence>MESTYVKRRQRGLAVLIVTLLLIIGSVVYIAIERNNMKTPADYTTTGNGQVELVEIKPGSSVSELGPELVERDIVKSNGAFQKAAGANPNAAKVQPGIYRLQGEMSAESAVEALLNPANKVQTLDIPGGATLNDVVVVGGKTRPGIFSQISQVTCAEGASNCLTVAALKQAAGGVDPVELGVPEWAVDAVRARGNDPRRIEGLIMPGEYVVNPEQNAAEVLRSLITASAEKENETNIVGRAQAVGLTPYELLIAASLVERESPAGDFPKVARVILNRLQEPMRLEFDSTVNYDLPNQEVATTDEDRARVTPWNTYAKDGLPETPIASPSLEAIEAMENPADGDWLFFVTIDKDGTTVFNRTFDEHQRATQESIENGVLDSQR</sequence>
<keyword evidence="4 7" id="KW-0472">Membrane</keyword>
<evidence type="ECO:0000256" key="6">
    <source>
        <dbReference type="ARBA" id="ARBA00023316"/>
    </source>
</evidence>
<gene>
    <name evidence="7" type="primary">mltG</name>
    <name evidence="8" type="ORF">CAQU_06970</name>
</gene>
<dbReference type="OrthoDB" id="9814591at2"/>
<protein>
    <recommendedName>
        <fullName evidence="7">Endolytic murein transglycosylase</fullName>
        <ecNumber evidence="7">4.2.2.29</ecNumber>
    </recommendedName>
    <alternativeName>
        <fullName evidence="7">Peptidoglycan lytic transglycosylase</fullName>
    </alternativeName>
    <alternativeName>
        <fullName evidence="7">Peptidoglycan polymerization terminase</fullName>
    </alternativeName>
</protein>
<evidence type="ECO:0000256" key="4">
    <source>
        <dbReference type="ARBA" id="ARBA00023136"/>
    </source>
</evidence>
<dbReference type="Proteomes" id="UP000185478">
    <property type="component" value="Chromosome"/>
</dbReference>
<dbReference type="GO" id="GO:0005886">
    <property type="term" value="C:plasma membrane"/>
    <property type="evidence" value="ECO:0007669"/>
    <property type="project" value="UniProtKB-SubCell"/>
</dbReference>
<dbReference type="AlphaFoldDB" id="A0A1L7CGA6"/>
<keyword evidence="1 7" id="KW-1003">Cell membrane</keyword>
<evidence type="ECO:0000256" key="7">
    <source>
        <dbReference type="HAMAP-Rule" id="MF_02065"/>
    </source>
</evidence>
<comment type="similarity">
    <text evidence="7">Belongs to the transglycosylase MltG family.</text>
</comment>
<keyword evidence="3 7" id="KW-1133">Transmembrane helix</keyword>
<dbReference type="PANTHER" id="PTHR30518">
    <property type="entry name" value="ENDOLYTIC MUREIN TRANSGLYCOSYLASE"/>
    <property type="match status" value="1"/>
</dbReference>
<dbReference type="RefSeq" id="WP_075726356.1">
    <property type="nucleotide sequence ID" value="NZ_CP009245.1"/>
</dbReference>
<name>A0A1L7CGA6_9CORY</name>
<dbReference type="GO" id="GO:0008932">
    <property type="term" value="F:lytic endotransglycosylase activity"/>
    <property type="evidence" value="ECO:0007669"/>
    <property type="project" value="UniProtKB-UniRule"/>
</dbReference>
<proteinExistence type="inferred from homology"/>
<keyword evidence="2 7" id="KW-0812">Transmembrane</keyword>
<dbReference type="GO" id="GO:0071555">
    <property type="term" value="P:cell wall organization"/>
    <property type="evidence" value="ECO:0007669"/>
    <property type="project" value="UniProtKB-KW"/>
</dbReference>
<dbReference type="Pfam" id="PF02618">
    <property type="entry name" value="YceG"/>
    <property type="match status" value="1"/>
</dbReference>
<evidence type="ECO:0000256" key="3">
    <source>
        <dbReference type="ARBA" id="ARBA00022989"/>
    </source>
</evidence>
<evidence type="ECO:0000256" key="1">
    <source>
        <dbReference type="ARBA" id="ARBA00022475"/>
    </source>
</evidence>
<dbReference type="Gene3D" id="3.30.160.60">
    <property type="entry name" value="Classic Zinc Finger"/>
    <property type="match status" value="1"/>
</dbReference>
<comment type="function">
    <text evidence="7">Functions as a peptidoglycan terminase that cleaves nascent peptidoglycan strands endolytically to terminate their elongation.</text>
</comment>
<accession>A0A1L7CGA6</accession>
<dbReference type="PANTHER" id="PTHR30518:SF2">
    <property type="entry name" value="ENDOLYTIC MUREIN TRANSGLYCOSYLASE"/>
    <property type="match status" value="1"/>
</dbReference>
<feature type="site" description="Important for catalytic activity" evidence="7">
    <location>
        <position position="261"/>
    </location>
</feature>
<dbReference type="KEGG" id="caqu:CAQU_06970"/>
<evidence type="ECO:0000256" key="5">
    <source>
        <dbReference type="ARBA" id="ARBA00023239"/>
    </source>
</evidence>
<reference evidence="8 9" key="1">
    <citation type="submission" date="2014-08" db="EMBL/GenBank/DDBJ databases">
        <title>Complete genome sequence of Corynebacterium aquilae S-613T(T) (=DSM 44791(T)), isolated from the choana of a healthy golden eagle.</title>
        <authorList>
            <person name="Ruckert C."/>
            <person name="Albersmeier A."/>
            <person name="Winkler A."/>
            <person name="Kalinowski J."/>
        </authorList>
    </citation>
    <scope>NUCLEOTIDE SEQUENCE [LARGE SCALE GENOMIC DNA]</scope>
    <source>
        <strain evidence="8 9">S-613</strain>
    </source>
</reference>
<dbReference type="Gene3D" id="3.30.1490.480">
    <property type="entry name" value="Endolytic murein transglycosylase"/>
    <property type="match status" value="1"/>
</dbReference>
<evidence type="ECO:0000313" key="9">
    <source>
        <dbReference type="Proteomes" id="UP000185478"/>
    </source>
</evidence>
<evidence type="ECO:0000313" key="8">
    <source>
        <dbReference type="EMBL" id="APT84855.1"/>
    </source>
</evidence>
<keyword evidence="5 7" id="KW-0456">Lyase</keyword>
<dbReference type="EMBL" id="CP009245">
    <property type="protein sequence ID" value="APT84855.1"/>
    <property type="molecule type" value="Genomic_DNA"/>
</dbReference>
<dbReference type="HAMAP" id="MF_02065">
    <property type="entry name" value="MltG"/>
    <property type="match status" value="1"/>
</dbReference>
<dbReference type="NCBIfam" id="TIGR00247">
    <property type="entry name" value="endolytic transglycosylase MltG"/>
    <property type="match status" value="1"/>
</dbReference>